<dbReference type="EMBL" id="ML211301">
    <property type="protein sequence ID" value="TFK84667.1"/>
    <property type="molecule type" value="Genomic_DNA"/>
</dbReference>
<dbReference type="AlphaFoldDB" id="A0A5C3P6Z9"/>
<proteinExistence type="predicted"/>
<gene>
    <name evidence="1" type="ORF">K466DRAFT_216782</name>
</gene>
<organism evidence="1 2">
    <name type="scientific">Polyporus arcularius HHB13444</name>
    <dbReference type="NCBI Taxonomy" id="1314778"/>
    <lineage>
        <taxon>Eukaryota</taxon>
        <taxon>Fungi</taxon>
        <taxon>Dikarya</taxon>
        <taxon>Basidiomycota</taxon>
        <taxon>Agaricomycotina</taxon>
        <taxon>Agaricomycetes</taxon>
        <taxon>Polyporales</taxon>
        <taxon>Polyporaceae</taxon>
        <taxon>Polyporus</taxon>
    </lineage>
</organism>
<name>A0A5C3P6Z9_9APHY</name>
<sequence>MPGPQTQIVFRGAAAGMWYVRFANSSYPRPVLRKCPRSTSSNEDVMNALEVECCGRDLRSATLFGLPLVELPYLHVRDRVPEHTDKISTTPSSKWRHWGLWRYGGATRTPWAVVTSRRKRNFLSARADPQHEAPKKDVRSSSNVCHRTCTCDADRALHPSTIDIEDSINPGRGCAIRERCRFGVCSR</sequence>
<protein>
    <submittedName>
        <fullName evidence="1">Uncharacterized protein</fullName>
    </submittedName>
</protein>
<evidence type="ECO:0000313" key="1">
    <source>
        <dbReference type="EMBL" id="TFK84667.1"/>
    </source>
</evidence>
<reference evidence="1 2" key="1">
    <citation type="journal article" date="2019" name="Nat. Ecol. Evol.">
        <title>Megaphylogeny resolves global patterns of mushroom evolution.</title>
        <authorList>
            <person name="Varga T."/>
            <person name="Krizsan K."/>
            <person name="Foldi C."/>
            <person name="Dima B."/>
            <person name="Sanchez-Garcia M."/>
            <person name="Sanchez-Ramirez S."/>
            <person name="Szollosi G.J."/>
            <person name="Szarkandi J.G."/>
            <person name="Papp V."/>
            <person name="Albert L."/>
            <person name="Andreopoulos W."/>
            <person name="Angelini C."/>
            <person name="Antonin V."/>
            <person name="Barry K.W."/>
            <person name="Bougher N.L."/>
            <person name="Buchanan P."/>
            <person name="Buyck B."/>
            <person name="Bense V."/>
            <person name="Catcheside P."/>
            <person name="Chovatia M."/>
            <person name="Cooper J."/>
            <person name="Damon W."/>
            <person name="Desjardin D."/>
            <person name="Finy P."/>
            <person name="Geml J."/>
            <person name="Haridas S."/>
            <person name="Hughes K."/>
            <person name="Justo A."/>
            <person name="Karasinski D."/>
            <person name="Kautmanova I."/>
            <person name="Kiss B."/>
            <person name="Kocsube S."/>
            <person name="Kotiranta H."/>
            <person name="LaButti K.M."/>
            <person name="Lechner B.E."/>
            <person name="Liimatainen K."/>
            <person name="Lipzen A."/>
            <person name="Lukacs Z."/>
            <person name="Mihaltcheva S."/>
            <person name="Morgado L.N."/>
            <person name="Niskanen T."/>
            <person name="Noordeloos M.E."/>
            <person name="Ohm R.A."/>
            <person name="Ortiz-Santana B."/>
            <person name="Ovrebo C."/>
            <person name="Racz N."/>
            <person name="Riley R."/>
            <person name="Savchenko A."/>
            <person name="Shiryaev A."/>
            <person name="Soop K."/>
            <person name="Spirin V."/>
            <person name="Szebenyi C."/>
            <person name="Tomsovsky M."/>
            <person name="Tulloss R.E."/>
            <person name="Uehling J."/>
            <person name="Grigoriev I.V."/>
            <person name="Vagvolgyi C."/>
            <person name="Papp T."/>
            <person name="Martin F.M."/>
            <person name="Miettinen O."/>
            <person name="Hibbett D.S."/>
            <person name="Nagy L.G."/>
        </authorList>
    </citation>
    <scope>NUCLEOTIDE SEQUENCE [LARGE SCALE GENOMIC DNA]</scope>
    <source>
        <strain evidence="1 2">HHB13444</strain>
    </source>
</reference>
<dbReference type="Proteomes" id="UP000308197">
    <property type="component" value="Unassembled WGS sequence"/>
</dbReference>
<keyword evidence="2" id="KW-1185">Reference proteome</keyword>
<evidence type="ECO:0000313" key="2">
    <source>
        <dbReference type="Proteomes" id="UP000308197"/>
    </source>
</evidence>
<dbReference type="InParanoid" id="A0A5C3P6Z9"/>
<accession>A0A5C3P6Z9</accession>